<dbReference type="PANTHER" id="PTHR10434">
    <property type="entry name" value="1-ACYL-SN-GLYCEROL-3-PHOSPHATE ACYLTRANSFERASE"/>
    <property type="match status" value="1"/>
</dbReference>
<keyword evidence="4" id="KW-0472">Membrane</keyword>
<comment type="pathway">
    <text evidence="1">Lipid metabolism.</text>
</comment>
<protein>
    <submittedName>
        <fullName evidence="6">1-acyl-sn-glycerol-3-phosphate acyltransferase</fullName>
    </submittedName>
</protein>
<dbReference type="CDD" id="cd07989">
    <property type="entry name" value="LPLAT_AGPAT-like"/>
    <property type="match status" value="1"/>
</dbReference>
<gene>
    <name evidence="6" type="ORF">Azoinq_04995</name>
</gene>
<keyword evidence="2" id="KW-0808">Transferase</keyword>
<evidence type="ECO:0000313" key="7">
    <source>
        <dbReference type="Proteomes" id="UP000683428"/>
    </source>
</evidence>
<dbReference type="Pfam" id="PF01553">
    <property type="entry name" value="Acyltransferase"/>
    <property type="match status" value="1"/>
</dbReference>
<keyword evidence="4" id="KW-1133">Transmembrane helix</keyword>
<sequence length="251" mass="27721">MIFLRSLLFMVGVVPLTIVISLLLNLARPLPFRVRYRIGVAWRKGFLWLSRYVLGIRVKVKGLENVPKEPCIVLAKHQSAWETVGLQEYFPPVVFVLKRELLSVPFFGWGLATLKMISINRRAGRDSLMQVVEQGRERLKQGIGVIIFPEGTRVAAGKKGRYKIGGAHLAIHAGAKVVPVAHNAGELWPRQAFLKRPGTITVSIGPVIDPTGMTETALNAQVEAWIEGEMAQISRGHRKSHGRAAEPAQGA</sequence>
<dbReference type="AlphaFoldDB" id="A0A975SP78"/>
<evidence type="ECO:0000259" key="5">
    <source>
        <dbReference type="SMART" id="SM00563"/>
    </source>
</evidence>
<feature type="domain" description="Phospholipid/glycerol acyltransferase" evidence="5">
    <location>
        <begin position="71"/>
        <end position="185"/>
    </location>
</feature>
<dbReference type="SMART" id="SM00563">
    <property type="entry name" value="PlsC"/>
    <property type="match status" value="1"/>
</dbReference>
<name>A0A975SP78_9RHOO</name>
<dbReference type="PANTHER" id="PTHR10434:SF40">
    <property type="entry name" value="1-ACYL-SN-GLYCEROL-3-PHOSPHATE ACYLTRANSFERASE"/>
    <property type="match status" value="1"/>
</dbReference>
<dbReference type="EMBL" id="CP064782">
    <property type="protein sequence ID" value="QWT49962.1"/>
    <property type="molecule type" value="Genomic_DNA"/>
</dbReference>
<dbReference type="Proteomes" id="UP000683428">
    <property type="component" value="Chromosome"/>
</dbReference>
<dbReference type="RefSeq" id="WP_216131588.1">
    <property type="nucleotide sequence ID" value="NZ_CP064782.1"/>
</dbReference>
<evidence type="ECO:0000256" key="4">
    <source>
        <dbReference type="SAM" id="Phobius"/>
    </source>
</evidence>
<evidence type="ECO:0000256" key="3">
    <source>
        <dbReference type="ARBA" id="ARBA00023315"/>
    </source>
</evidence>
<proteinExistence type="predicted"/>
<dbReference type="InterPro" id="IPR002123">
    <property type="entry name" value="Plipid/glycerol_acylTrfase"/>
</dbReference>
<organism evidence="6 7">
    <name type="scientific">Azospira inquinata</name>
    <dbReference type="NCBI Taxonomy" id="2785627"/>
    <lineage>
        <taxon>Bacteria</taxon>
        <taxon>Pseudomonadati</taxon>
        <taxon>Pseudomonadota</taxon>
        <taxon>Betaproteobacteria</taxon>
        <taxon>Rhodocyclales</taxon>
        <taxon>Rhodocyclaceae</taxon>
        <taxon>Azospira</taxon>
    </lineage>
</organism>
<keyword evidence="4" id="KW-0812">Transmembrane</keyword>
<evidence type="ECO:0000256" key="2">
    <source>
        <dbReference type="ARBA" id="ARBA00022679"/>
    </source>
</evidence>
<evidence type="ECO:0000256" key="1">
    <source>
        <dbReference type="ARBA" id="ARBA00005189"/>
    </source>
</evidence>
<accession>A0A975SP78</accession>
<reference evidence="6" key="1">
    <citation type="submission" date="2020-11" db="EMBL/GenBank/DDBJ databases">
        <title>Azospira inquinata sp. nov.</title>
        <authorList>
            <person name="Moe W.M."/>
            <person name="Mikes M.C."/>
        </authorList>
    </citation>
    <scope>NUCLEOTIDE SEQUENCE</scope>
    <source>
        <strain evidence="6">Azo-3</strain>
    </source>
</reference>
<evidence type="ECO:0000313" key="6">
    <source>
        <dbReference type="EMBL" id="QWT49962.1"/>
    </source>
</evidence>
<feature type="transmembrane region" description="Helical" evidence="4">
    <location>
        <begin position="6"/>
        <end position="27"/>
    </location>
</feature>
<dbReference type="KEGG" id="aiq:Azoinq_04995"/>
<keyword evidence="7" id="KW-1185">Reference proteome</keyword>
<dbReference type="GO" id="GO:0003841">
    <property type="term" value="F:1-acylglycerol-3-phosphate O-acyltransferase activity"/>
    <property type="evidence" value="ECO:0007669"/>
    <property type="project" value="TreeGrafter"/>
</dbReference>
<keyword evidence="3 6" id="KW-0012">Acyltransferase</keyword>
<dbReference type="GO" id="GO:0006654">
    <property type="term" value="P:phosphatidic acid biosynthetic process"/>
    <property type="evidence" value="ECO:0007669"/>
    <property type="project" value="TreeGrafter"/>
</dbReference>